<dbReference type="AlphaFoldDB" id="A0A1E3XDJ2"/>
<organism evidence="1 2">
    <name type="scientific">Candidatus Scalindua rubra</name>
    <dbReference type="NCBI Taxonomy" id="1872076"/>
    <lineage>
        <taxon>Bacteria</taxon>
        <taxon>Pseudomonadati</taxon>
        <taxon>Planctomycetota</taxon>
        <taxon>Candidatus Brocadiia</taxon>
        <taxon>Candidatus Brocadiales</taxon>
        <taxon>Candidatus Scalinduaceae</taxon>
        <taxon>Candidatus Scalindua</taxon>
    </lineage>
</organism>
<sequence>MSREIQFRIQAVAKTREAQRAIKSLGEDFKSFGRTISDAKFKILGVTSAFAGL</sequence>
<accession>A0A1E3XDJ2</accession>
<name>A0A1E3XDJ2_9BACT</name>
<protein>
    <submittedName>
        <fullName evidence="1">Uncharacterized protein</fullName>
    </submittedName>
</protein>
<gene>
    <name evidence="1" type="ORF">SCARUB_01189</name>
</gene>
<comment type="caution">
    <text evidence="1">The sequence shown here is derived from an EMBL/GenBank/DDBJ whole genome shotgun (WGS) entry which is preliminary data.</text>
</comment>
<proteinExistence type="predicted"/>
<evidence type="ECO:0000313" key="2">
    <source>
        <dbReference type="Proteomes" id="UP000094056"/>
    </source>
</evidence>
<dbReference type="Proteomes" id="UP000094056">
    <property type="component" value="Unassembled WGS sequence"/>
</dbReference>
<evidence type="ECO:0000313" key="1">
    <source>
        <dbReference type="EMBL" id="ODS33669.1"/>
    </source>
</evidence>
<dbReference type="EMBL" id="MAYW01000022">
    <property type="protein sequence ID" value="ODS33669.1"/>
    <property type="molecule type" value="Genomic_DNA"/>
</dbReference>
<reference evidence="1 2" key="1">
    <citation type="submission" date="2016-07" db="EMBL/GenBank/DDBJ databases">
        <title>Draft genome of Scalindua rubra, obtained from a brine-seawater interface in the Red Sea, sheds light on salt adaptation in anammox bacteria.</title>
        <authorList>
            <person name="Speth D.R."/>
            <person name="Lagkouvardos I."/>
            <person name="Wang Y."/>
            <person name="Qian P.-Y."/>
            <person name="Dutilh B.E."/>
            <person name="Jetten M.S."/>
        </authorList>
    </citation>
    <scope>NUCLEOTIDE SEQUENCE [LARGE SCALE GENOMIC DNA]</scope>
    <source>
        <strain evidence="1">BSI-1</strain>
    </source>
</reference>